<accession>A0A895YC79</accession>
<evidence type="ECO:0000313" key="1">
    <source>
        <dbReference type="EMBL" id="QSB12919.1"/>
    </source>
</evidence>
<dbReference type="RefSeq" id="WP_239674964.1">
    <property type="nucleotide sequence ID" value="NZ_CP070499.1"/>
</dbReference>
<sequence>MPKYISLVNWTDQGIRSYAETTTRAAAAGDLAQRLGGEMTDIYWTMGQYDLVAVGDFPDDESSTAFLLALCSQGNVRSSTLRAFSADDFDRIVGKLT</sequence>
<dbReference type="Pfam" id="PF08734">
    <property type="entry name" value="GYD"/>
    <property type="match status" value="1"/>
</dbReference>
<dbReference type="AlphaFoldDB" id="A0A895YC79"/>
<evidence type="ECO:0000313" key="2">
    <source>
        <dbReference type="Proteomes" id="UP000662857"/>
    </source>
</evidence>
<protein>
    <submittedName>
        <fullName evidence="1">GYD domain-containing protein</fullName>
    </submittedName>
</protein>
<proteinExistence type="predicted"/>
<gene>
    <name evidence="1" type="ORF">JQS43_14690</name>
</gene>
<reference evidence="1" key="1">
    <citation type="submission" date="2021-02" db="EMBL/GenBank/DDBJ databases">
        <title>Natrosporangium hydrolyticum gen. nov., sp. nov, a haloalkaliphilic actinobacterium from a soda solonchak soil.</title>
        <authorList>
            <person name="Sorokin D.Y."/>
            <person name="Khijniak T.V."/>
            <person name="Zakharycheva A.P."/>
            <person name="Boueva O.V."/>
            <person name="Ariskina E.V."/>
            <person name="Hahnke R.L."/>
            <person name="Bunk B."/>
            <person name="Sproer C."/>
            <person name="Schumann P."/>
            <person name="Evtushenko L.I."/>
            <person name="Kublanov I.V."/>
        </authorList>
    </citation>
    <scope>NUCLEOTIDE SEQUENCE</scope>
    <source>
        <strain evidence="1">DSM 106523</strain>
    </source>
</reference>
<name>A0A895YC79_9ACTN</name>
<dbReference type="EMBL" id="CP070499">
    <property type="protein sequence ID" value="QSB12919.1"/>
    <property type="molecule type" value="Genomic_DNA"/>
</dbReference>
<organism evidence="1 2">
    <name type="scientific">Natronosporangium hydrolyticum</name>
    <dbReference type="NCBI Taxonomy" id="2811111"/>
    <lineage>
        <taxon>Bacteria</taxon>
        <taxon>Bacillati</taxon>
        <taxon>Actinomycetota</taxon>
        <taxon>Actinomycetes</taxon>
        <taxon>Micromonosporales</taxon>
        <taxon>Micromonosporaceae</taxon>
        <taxon>Natronosporangium</taxon>
    </lineage>
</organism>
<keyword evidence="2" id="KW-1185">Reference proteome</keyword>
<dbReference type="InterPro" id="IPR014845">
    <property type="entry name" value="GYD/TTHA1554"/>
</dbReference>
<dbReference type="Proteomes" id="UP000662857">
    <property type="component" value="Chromosome"/>
</dbReference>
<dbReference type="KEGG" id="nhy:JQS43_14690"/>